<dbReference type="RefSeq" id="WP_184831629.1">
    <property type="nucleotide sequence ID" value="NZ_JACHMN010000001.1"/>
</dbReference>
<protein>
    <submittedName>
        <fullName evidence="1">Adenylate kinase family enzyme</fullName>
    </submittedName>
</protein>
<accession>A0A841BK48</accession>
<evidence type="ECO:0000313" key="1">
    <source>
        <dbReference type="EMBL" id="MBB5867190.1"/>
    </source>
</evidence>
<proteinExistence type="predicted"/>
<dbReference type="EMBL" id="JACHMN010000001">
    <property type="protein sequence ID" value="MBB5867190.1"/>
    <property type="molecule type" value="Genomic_DNA"/>
</dbReference>
<comment type="caution">
    <text evidence="1">The sequence shown here is derived from an EMBL/GenBank/DDBJ whole genome shotgun (WGS) entry which is preliminary data.</text>
</comment>
<dbReference type="GO" id="GO:0016301">
    <property type="term" value="F:kinase activity"/>
    <property type="evidence" value="ECO:0007669"/>
    <property type="project" value="UniProtKB-KW"/>
</dbReference>
<reference evidence="1 2" key="1">
    <citation type="submission" date="2020-08" db="EMBL/GenBank/DDBJ databases">
        <title>Sequencing the genomes of 1000 actinobacteria strains.</title>
        <authorList>
            <person name="Klenk H.-P."/>
        </authorList>
    </citation>
    <scope>NUCLEOTIDE SEQUENCE [LARGE SCALE GENOMIC DNA]</scope>
    <source>
        <strain evidence="1 2">DSM 45362</strain>
    </source>
</reference>
<dbReference type="PANTHER" id="PTHR37816">
    <property type="entry name" value="YALI0E33011P"/>
    <property type="match status" value="1"/>
</dbReference>
<dbReference type="SUPFAM" id="SSF52540">
    <property type="entry name" value="P-loop containing nucleoside triphosphate hydrolases"/>
    <property type="match status" value="1"/>
</dbReference>
<gene>
    <name evidence="1" type="ORF">F4553_000569</name>
</gene>
<keyword evidence="2" id="KW-1185">Reference proteome</keyword>
<sequence length="174" mass="19502">MTSRPARILVYGVTGSGKTTLAARIGERFSLPWHSVDDLTWEPGWVEVPPPVQRERIAAICAGDAWVLDSAYGSWLDVPLGTADLVVGLDYPRWLSLGRLLRRTVRRSVAGTVVCNGNRESLKSLLSRDSIVVWHFRSFARKRARMRSWQAAPHGPAVLLFRSPGEAERWLRTV</sequence>
<dbReference type="Gene3D" id="3.40.50.300">
    <property type="entry name" value="P-loop containing nucleotide triphosphate hydrolases"/>
    <property type="match status" value="1"/>
</dbReference>
<dbReference type="InterPro" id="IPR052922">
    <property type="entry name" value="Cytidylate_Kinase-2"/>
</dbReference>
<dbReference type="Proteomes" id="UP000587527">
    <property type="component" value="Unassembled WGS sequence"/>
</dbReference>
<name>A0A841BK48_9ACTN</name>
<keyword evidence="1" id="KW-0418">Kinase</keyword>
<organism evidence="1 2">
    <name type="scientific">Allocatelliglobosispora scoriae</name>
    <dbReference type="NCBI Taxonomy" id="643052"/>
    <lineage>
        <taxon>Bacteria</taxon>
        <taxon>Bacillati</taxon>
        <taxon>Actinomycetota</taxon>
        <taxon>Actinomycetes</taxon>
        <taxon>Micromonosporales</taxon>
        <taxon>Micromonosporaceae</taxon>
        <taxon>Allocatelliglobosispora</taxon>
    </lineage>
</organism>
<dbReference type="AlphaFoldDB" id="A0A841BK48"/>
<dbReference type="InterPro" id="IPR027417">
    <property type="entry name" value="P-loop_NTPase"/>
</dbReference>
<keyword evidence="1" id="KW-0808">Transferase</keyword>
<evidence type="ECO:0000313" key="2">
    <source>
        <dbReference type="Proteomes" id="UP000587527"/>
    </source>
</evidence>
<dbReference type="PANTHER" id="PTHR37816:SF1">
    <property type="entry name" value="TOXIN"/>
    <property type="match status" value="1"/>
</dbReference>